<dbReference type="Gene3D" id="3.30.70.330">
    <property type="match status" value="1"/>
</dbReference>
<evidence type="ECO:0000256" key="9">
    <source>
        <dbReference type="ARBA" id="ARBA00022840"/>
    </source>
</evidence>
<dbReference type="Gene3D" id="1.10.730.10">
    <property type="entry name" value="Isoleucyl-tRNA Synthetase, Domain 1"/>
    <property type="match status" value="2"/>
</dbReference>
<dbReference type="InterPro" id="IPR034138">
    <property type="entry name" value="NOP8_RRM"/>
</dbReference>
<feature type="region of interest" description="Disordered" evidence="21">
    <location>
        <begin position="1024"/>
        <end position="1047"/>
    </location>
</feature>
<feature type="region of interest" description="Disordered" evidence="21">
    <location>
        <begin position="217"/>
        <end position="292"/>
    </location>
</feature>
<dbReference type="PANTHER" id="PTHR42780:SF1">
    <property type="entry name" value="ISOLEUCINE--TRNA LIGASE, CYTOPLASMIC"/>
    <property type="match status" value="1"/>
</dbReference>
<evidence type="ECO:0000313" key="24">
    <source>
        <dbReference type="Proteomes" id="UP000299084"/>
    </source>
</evidence>
<feature type="compositionally biased region" description="Polar residues" evidence="21">
    <location>
        <begin position="670"/>
        <end position="679"/>
    </location>
</feature>
<dbReference type="CDD" id="cd07961">
    <property type="entry name" value="Anticodon_Ia_Ile_ABEc"/>
    <property type="match status" value="1"/>
</dbReference>
<dbReference type="PANTHER" id="PTHR42780">
    <property type="entry name" value="SOLEUCYL-TRNA SYNTHETASE"/>
    <property type="match status" value="1"/>
</dbReference>
<evidence type="ECO:0000256" key="12">
    <source>
        <dbReference type="ARBA" id="ARBA00023146"/>
    </source>
</evidence>
<feature type="compositionally biased region" description="Low complexity" evidence="21">
    <location>
        <begin position="680"/>
        <end position="707"/>
    </location>
</feature>
<keyword evidence="11" id="KW-0648">Protein biosynthesis</keyword>
<dbReference type="SUPFAM" id="SSF47323">
    <property type="entry name" value="Anticodon-binding domain of a subclass of class I aminoacyl-tRNA synthetases"/>
    <property type="match status" value="1"/>
</dbReference>
<evidence type="ECO:0000256" key="21">
    <source>
        <dbReference type="SAM" id="MobiDB-lite"/>
    </source>
</evidence>
<keyword evidence="7 23" id="KW-0436">Ligase</keyword>
<dbReference type="Pfam" id="PF23567">
    <property type="entry name" value="Ubiquitin_IARS1"/>
    <property type="match status" value="2"/>
</dbReference>
<evidence type="ECO:0000256" key="8">
    <source>
        <dbReference type="ARBA" id="ARBA00022741"/>
    </source>
</evidence>
<dbReference type="InterPro" id="IPR009008">
    <property type="entry name" value="Val/Leu/Ile-tRNA-synth_edit"/>
</dbReference>
<evidence type="ECO:0000256" key="7">
    <source>
        <dbReference type="ARBA" id="ARBA00022598"/>
    </source>
</evidence>
<dbReference type="InterPro" id="IPR009080">
    <property type="entry name" value="tRNAsynth_Ia_anticodon-bd"/>
</dbReference>
<organism evidence="23 24">
    <name type="scientific">Camelus dromedarius</name>
    <name type="common">Dromedary</name>
    <name type="synonym">Arabian camel</name>
    <dbReference type="NCBI Taxonomy" id="9838"/>
    <lineage>
        <taxon>Eukaryota</taxon>
        <taxon>Metazoa</taxon>
        <taxon>Chordata</taxon>
        <taxon>Craniata</taxon>
        <taxon>Vertebrata</taxon>
        <taxon>Euteleostomi</taxon>
        <taxon>Mammalia</taxon>
        <taxon>Eutheria</taxon>
        <taxon>Laurasiatheria</taxon>
        <taxon>Artiodactyla</taxon>
        <taxon>Tylopoda</taxon>
        <taxon>Camelidae</taxon>
        <taxon>Camelus</taxon>
    </lineage>
</organism>
<feature type="compositionally biased region" description="Basic and acidic residues" evidence="21">
    <location>
        <begin position="895"/>
        <end position="908"/>
    </location>
</feature>
<dbReference type="Pfam" id="PF19302">
    <property type="entry name" value="DUF5915"/>
    <property type="match status" value="1"/>
</dbReference>
<dbReference type="InterPro" id="IPR033709">
    <property type="entry name" value="Anticodon_Ile_ABEc"/>
</dbReference>
<dbReference type="SMART" id="SM00360">
    <property type="entry name" value="RRM"/>
    <property type="match status" value="1"/>
</dbReference>
<evidence type="ECO:0000256" key="10">
    <source>
        <dbReference type="ARBA" id="ARBA00022884"/>
    </source>
</evidence>
<dbReference type="EMBL" id="JWIN03000051">
    <property type="protein sequence ID" value="KAB1252273.1"/>
    <property type="molecule type" value="Genomic_DNA"/>
</dbReference>
<protein>
    <recommendedName>
        <fullName evidence="19">Isoleucine--tRNA ligase, cytoplasmic</fullName>
        <ecNumber evidence="4">6.1.1.5</ecNumber>
    </recommendedName>
    <alternativeName>
        <fullName evidence="14">Isoleucyl-tRNA synthetase</fullName>
    </alternativeName>
    <alternativeName>
        <fullName evidence="18">Nucleolar protein 8</fullName>
    </alternativeName>
</protein>
<evidence type="ECO:0000256" key="4">
    <source>
        <dbReference type="ARBA" id="ARBA00013165"/>
    </source>
</evidence>
<dbReference type="CDD" id="cd00818">
    <property type="entry name" value="IleRS_core"/>
    <property type="match status" value="1"/>
</dbReference>
<feature type="region of interest" description="Disordered" evidence="21">
    <location>
        <begin position="1093"/>
        <end position="1132"/>
    </location>
</feature>
<evidence type="ECO:0000256" key="19">
    <source>
        <dbReference type="ARBA" id="ARBA00069879"/>
    </source>
</evidence>
<dbReference type="GO" id="GO:0000049">
    <property type="term" value="F:tRNA binding"/>
    <property type="evidence" value="ECO:0007669"/>
    <property type="project" value="InterPro"/>
</dbReference>
<dbReference type="InterPro" id="IPR001412">
    <property type="entry name" value="aa-tRNA-synth_I_CS"/>
</dbReference>
<evidence type="ECO:0000256" key="20">
    <source>
        <dbReference type="PROSITE-ProRule" id="PRU00176"/>
    </source>
</evidence>
<dbReference type="InterPro" id="IPR023586">
    <property type="entry name" value="Ile-tRNA-ligase_type2"/>
</dbReference>
<dbReference type="InterPro" id="IPR057033">
    <property type="entry name" value="Ubiquitin_IARS1"/>
</dbReference>
<dbReference type="GO" id="GO:0005737">
    <property type="term" value="C:cytoplasm"/>
    <property type="evidence" value="ECO:0007669"/>
    <property type="project" value="UniProtKB-SubCell"/>
</dbReference>
<dbReference type="Pfam" id="PF08264">
    <property type="entry name" value="Anticodon_1"/>
    <property type="match status" value="1"/>
</dbReference>
<evidence type="ECO:0000256" key="18">
    <source>
        <dbReference type="ARBA" id="ARBA00068539"/>
    </source>
</evidence>
<feature type="compositionally biased region" description="Acidic residues" evidence="21">
    <location>
        <begin position="858"/>
        <end position="868"/>
    </location>
</feature>
<dbReference type="GO" id="GO:0004822">
    <property type="term" value="F:isoleucine-tRNA ligase activity"/>
    <property type="evidence" value="ECO:0007669"/>
    <property type="project" value="UniProtKB-EC"/>
</dbReference>
<feature type="region of interest" description="Disordered" evidence="21">
    <location>
        <begin position="517"/>
        <end position="555"/>
    </location>
</feature>
<dbReference type="InterPro" id="IPR035979">
    <property type="entry name" value="RBD_domain_sf"/>
</dbReference>
<evidence type="ECO:0000256" key="3">
    <source>
        <dbReference type="ARBA" id="ARBA00005594"/>
    </source>
</evidence>
<feature type="compositionally biased region" description="Basic and acidic residues" evidence="21">
    <location>
        <begin position="961"/>
        <end position="989"/>
    </location>
</feature>
<feature type="compositionally biased region" description="Basic and acidic residues" evidence="21">
    <location>
        <begin position="568"/>
        <end position="584"/>
    </location>
</feature>
<evidence type="ECO:0000256" key="16">
    <source>
        <dbReference type="ARBA" id="ARBA00054821"/>
    </source>
</evidence>
<evidence type="ECO:0000256" key="2">
    <source>
        <dbReference type="ARBA" id="ARBA00004604"/>
    </source>
</evidence>
<dbReference type="Gene3D" id="3.40.50.620">
    <property type="entry name" value="HUPs"/>
    <property type="match status" value="2"/>
</dbReference>
<evidence type="ECO:0000256" key="14">
    <source>
        <dbReference type="ARBA" id="ARBA00032665"/>
    </source>
</evidence>
<dbReference type="InterPro" id="IPR002301">
    <property type="entry name" value="Ile-tRNA-ligase"/>
</dbReference>
<reference evidence="23 24" key="1">
    <citation type="journal article" date="2019" name="Mol. Ecol. Resour.">
        <title>Improving Illumina assemblies with Hi-C and long reads: an example with the North African dromedary.</title>
        <authorList>
            <person name="Elbers J.P."/>
            <person name="Rogers M.F."/>
            <person name="Perelman P.L."/>
            <person name="Proskuryakova A.A."/>
            <person name="Serdyukova N.A."/>
            <person name="Johnson W.E."/>
            <person name="Horin P."/>
            <person name="Corander J."/>
            <person name="Murphy D."/>
            <person name="Burger P.A."/>
        </authorList>
    </citation>
    <scope>NUCLEOTIDE SEQUENCE [LARGE SCALE GENOMIC DNA]</scope>
    <source>
        <strain evidence="23">Drom800</strain>
        <tissue evidence="23">Blood</tissue>
    </source>
</reference>
<dbReference type="SUPFAM" id="SSF54928">
    <property type="entry name" value="RNA-binding domain, RBD"/>
    <property type="match status" value="1"/>
</dbReference>
<feature type="compositionally biased region" description="Basic and acidic residues" evidence="21">
    <location>
        <begin position="711"/>
        <end position="733"/>
    </location>
</feature>
<keyword evidence="24" id="KW-1185">Reference proteome</keyword>
<proteinExistence type="inferred from homology"/>
<dbReference type="Proteomes" id="UP000299084">
    <property type="component" value="Unassembled WGS sequence"/>
</dbReference>
<evidence type="ECO:0000256" key="5">
    <source>
        <dbReference type="ARBA" id="ARBA00022490"/>
    </source>
</evidence>
<keyword evidence="8" id="KW-0547">Nucleotide-binding</keyword>
<keyword evidence="9" id="KW-0067">ATP-binding</keyword>
<feature type="compositionally biased region" description="Basic and acidic residues" evidence="21">
    <location>
        <begin position="1027"/>
        <end position="1047"/>
    </location>
</feature>
<dbReference type="Pfam" id="PF00076">
    <property type="entry name" value="RRM_1"/>
    <property type="match status" value="1"/>
</dbReference>
<dbReference type="EC" id="6.1.1.5" evidence="4"/>
<evidence type="ECO:0000256" key="1">
    <source>
        <dbReference type="ARBA" id="ARBA00004496"/>
    </source>
</evidence>
<evidence type="ECO:0000313" key="23">
    <source>
        <dbReference type="EMBL" id="KAB1252273.1"/>
    </source>
</evidence>
<comment type="similarity">
    <text evidence="3">Belongs to the class-I aminoacyl-tRNA synthetase family.</text>
</comment>
<dbReference type="InterPro" id="IPR014729">
    <property type="entry name" value="Rossmann-like_a/b/a_fold"/>
</dbReference>
<evidence type="ECO:0000259" key="22">
    <source>
        <dbReference type="PROSITE" id="PS50102"/>
    </source>
</evidence>
<evidence type="ECO:0000256" key="13">
    <source>
        <dbReference type="ARBA" id="ARBA00023242"/>
    </source>
</evidence>
<keyword evidence="10 20" id="KW-0694">RNA-binding</keyword>
<feature type="compositionally biased region" description="Basic and acidic residues" evidence="21">
    <location>
        <begin position="788"/>
        <end position="797"/>
    </location>
</feature>
<dbReference type="FunFam" id="3.40.50.620:FF:000414">
    <property type="entry name" value="Isoleucine--tRNA ligase, cytoplasmic-like"/>
    <property type="match status" value="1"/>
</dbReference>
<comment type="function">
    <text evidence="16">Plays an essential role in the survival of diffuse-type gastric cancer cells. Acts as a nucleolar anchoring protein for DDX47. May be involved in regulation of gene expression at the post-transcriptional level or in ribosome biogenesis in cancer cells.</text>
</comment>
<dbReference type="CDD" id="cd12226">
    <property type="entry name" value="RRM_NOL8"/>
    <property type="match status" value="1"/>
</dbReference>
<dbReference type="GO" id="GO:0005730">
    <property type="term" value="C:nucleolus"/>
    <property type="evidence" value="ECO:0007669"/>
    <property type="project" value="UniProtKB-SubCell"/>
</dbReference>
<dbReference type="InterPro" id="IPR013155">
    <property type="entry name" value="M/V/L/I-tRNA-synth_anticd-bd"/>
</dbReference>
<gene>
    <name evidence="23" type="ORF">Cadr_000030194</name>
</gene>
<dbReference type="InterPro" id="IPR012677">
    <property type="entry name" value="Nucleotide-bd_a/b_plait_sf"/>
</dbReference>
<dbReference type="InterPro" id="IPR002300">
    <property type="entry name" value="aa-tRNA-synth_Ia"/>
</dbReference>
<feature type="region of interest" description="Disordered" evidence="21">
    <location>
        <begin position="463"/>
        <end position="488"/>
    </location>
</feature>
<feature type="compositionally biased region" description="Acidic residues" evidence="21">
    <location>
        <begin position="1104"/>
        <end position="1114"/>
    </location>
</feature>
<feature type="domain" description="RRM" evidence="22">
    <location>
        <begin position="8"/>
        <end position="89"/>
    </location>
</feature>
<feature type="compositionally biased region" description="Basic and acidic residues" evidence="21">
    <location>
        <begin position="997"/>
        <end position="1008"/>
    </location>
</feature>
<name>A0A5N4C071_CAMDR</name>
<comment type="subunit">
    <text evidence="17">Interacts with the GTP form of RRAGA, RRAGC and RRAGD. Interacts with NIP7. Interacts with DDX18; the interaction is RNA-dependent. Interacts with DDX47; the interaction is RNA-dependent.</text>
</comment>
<feature type="compositionally biased region" description="Basic and acidic residues" evidence="21">
    <location>
        <begin position="833"/>
        <end position="848"/>
    </location>
</feature>
<evidence type="ECO:0000256" key="15">
    <source>
        <dbReference type="ARBA" id="ARBA00048359"/>
    </source>
</evidence>
<dbReference type="Pfam" id="PF00133">
    <property type="entry name" value="tRNA-synt_1"/>
    <property type="match status" value="1"/>
</dbReference>
<dbReference type="GO" id="GO:0006428">
    <property type="term" value="P:isoleucyl-tRNA aminoacylation"/>
    <property type="evidence" value="ECO:0007669"/>
    <property type="project" value="InterPro"/>
</dbReference>
<dbReference type="GO" id="GO:0005524">
    <property type="term" value="F:ATP binding"/>
    <property type="evidence" value="ECO:0007669"/>
    <property type="project" value="UniProtKB-KW"/>
</dbReference>
<accession>A0A5N4C071</accession>
<feature type="region of interest" description="Disordered" evidence="21">
    <location>
        <begin position="604"/>
        <end position="926"/>
    </location>
</feature>
<dbReference type="FunFam" id="3.30.70.330:FF:000346">
    <property type="entry name" value="Nucleolar protein 8"/>
    <property type="match status" value="1"/>
</dbReference>
<feature type="compositionally biased region" description="Polar residues" evidence="21">
    <location>
        <begin position="471"/>
        <end position="488"/>
    </location>
</feature>
<dbReference type="PRINTS" id="PR00984">
    <property type="entry name" value="TRNASYNTHILE"/>
</dbReference>
<feature type="region of interest" description="Disordered" evidence="21">
    <location>
        <begin position="567"/>
        <end position="586"/>
    </location>
</feature>
<keyword evidence="5" id="KW-0963">Cytoplasm</keyword>
<keyword evidence="12" id="KW-0030">Aminoacyl-tRNA synthetase</keyword>
<dbReference type="PROSITE" id="PS50102">
    <property type="entry name" value="RRM"/>
    <property type="match status" value="1"/>
</dbReference>
<comment type="caution">
    <text evidence="23">The sequence shown here is derived from an EMBL/GenBank/DDBJ whole genome shotgun (WGS) entry which is preliminary data.</text>
</comment>
<keyword evidence="13" id="KW-0539">Nucleus</keyword>
<feature type="compositionally biased region" description="Basic and acidic residues" evidence="21">
    <location>
        <begin position="770"/>
        <end position="781"/>
    </location>
</feature>
<dbReference type="NCBIfam" id="TIGR00392">
    <property type="entry name" value="ileS"/>
    <property type="match status" value="1"/>
</dbReference>
<dbReference type="PROSITE" id="PS00178">
    <property type="entry name" value="AA_TRNA_LIGASE_I"/>
    <property type="match status" value="1"/>
</dbReference>
<evidence type="ECO:0000256" key="17">
    <source>
        <dbReference type="ARBA" id="ARBA00065066"/>
    </source>
</evidence>
<evidence type="ECO:0000256" key="6">
    <source>
        <dbReference type="ARBA" id="ARBA00022553"/>
    </source>
</evidence>
<sequence>MKANRETKRLFVGGLGQSISEADLQNQFSRFGEVSDVEIITRKDDKGNPQKVFAYINIKVAEADLKKCMSVLNKTKWKGGTLQIQLAKESFLHRLAQEREAAKAKKEKSTTGSTSLLEKMGVVDFHVKAVPGTEVPGHKNWVVSKFGRVLPVLHLKNQQKRKISLAVGLPEKLAFFCSLTIGDIIKYDPSKYCHNLKKIGEDFTNAIPISSLTWELEGGNDPMSKKRRGEFSDFHGPPKKTAKVQKNEGPTAPLAMRPKPSGVTESPHLPKQRAAQKTPRDPIALKLPRVPDSGSQKLKNLFFQTSGLETAKNRNSMSDDDIDSEDELRLMIAREENLEKIAWSSVNESENDPFEVVRDDFKSDFHKFHNARSVGIKNKVSCLDSEDNVGNDCDSDSGDTDEIIAMKKNANEVKTSIDLSQMEKSVHKETSLKNRKICDLSEDCIKVQKGKNKVEIAVSHRVKPPSCKSLADSSNSGDADSVSESIQSEGDKEYNAMMKNCLRVNLTLADLEQLAGSNQEAPKEDTESSGQEAPAKCDKASNSHRTPGGLRKGRQCIHPEEIVASLLEGKEDTHGKQKPKENNLKPKFQAFKGVGCLYGKESVKKSSKEDVASNNVNNDHNSLKLEDPRSMSMEKCSPFANGLSSELTHFQHGKKANDSKQIQPRKRQSTFESQGQKVVSPSSSEEGSRNSSLLLQKGKKSLSLAAKTPRRSFDEDCCHRTGKSGEDSEKRPDLSIPKALEKLPGVSSRRETQGSKTDFPLSVNSSSDVSAKDKHAEDNQKRLAALEARQKAKEVQKKLVHNALANLDGHPEDKPTHIIFGSNSESETEETSTQEHSHAGEEAVKESMGRASGKLFDSSDDEESGSEDDSNRFRIKPQFEGRAGQKLMDLQSHFGTDDRFRMDSRFLESDSEEEQEEINEKKTAEEEELAAEKLKALNVVQSVLHDNLISSTSKGSVAAKKFKDIIRYDPTRHDHASYERKGDDKSKESKAKRKKKKEEAEKLPEVSKEMYYNIATDLKQIFQTTKDASEKKDNRPWNEDSDGEKAEEFQDPAAPMTGDEQPSGFTFSFFDSDAKDVKEETYRVETVKPGKIAWQGDPRFQDSSSEEEDDTEETDDKKPSPEEVSSPEKQTTRFFFFSKNDERLHGSDLFWRGVGSNVSRSSWEARTNNLRMELTEAAHQSPKFYLDQRLLKNPSALDMKHMKSQLGVRTLDLSFENNKFDFSCSNKMVQQVPENIDFPAEEEKILQFWSEYNCFQECLKQSKHKPTFTFYDGPPFATGLPHYGHILAGTIKDIVTRYAHQSGFHVDRRFGWDCHGLPVGRDVNNLTANFQEYEIDKTLGIRGPEDVAKLGIAEYNSQCRAIVMRYSAEWKSTITRLGRWIDFDNDYKTLYPQFMESVWWVFKQLYNKGLVYRGVKVMPFSTACNTPLSNFESHQNYKDVQDPSIFVTFPLEEDENVSLVAWTTTPWTLPSNLALCVNPDMQYVKIKDVARGKLHILMEARLPALYKLESDYEILERFPGAYLKGKKYRPLFDYFVKNSAQNKTVCVKVNSLFQGIDKYKENGAFTVLVDNYVKEEEGTGVVHQAPYFGADDYRVCMDFNIIQKDSLPICPVDASGCFTAEVTDFAGQYVKDADKNIIRTLKEQGRLLVAGTFTHSYPFCWRSDTPLIYKAVPSWFIRVEHMVDQLLRNNDLCYWVPEFVREKRFGNWLKDARDWAISRNRYWGTPIPLWVSDDFEEVVCIGSVAELEELSGVKISDLHRESIDHLTIPSRCGKGLLRRVSEVFDCWFESGSMPYAQIHYPFENKREFEDAFPADFIAEGIDQTRGWFYTLLVLATALFGRPPFKNVIVNGLVLARQVHPSVDGQKMSKRKKNYPDPLSIIHKYGADALRLYLINSPVVRAENLRFKEEGVRDVLKDVLLPWYNAYRFFIQNVLRLQKEEEMEFLYKENMVKESANITDRWILSFMQSLVGFFETEMAAYRLYTVVPRLVKFVDVLTNWYVRMNRRRLKAPYTPFLTELMYQNLKLLIDPVSVRDKDTLSIHYLMLPPVREELIDKKTESAVSRMQSVIELGRVIRDRKTIPIKYPLKEIVVIHQDPEALNEIKSLEKYIIENDHKNKYGIRLRAEPDHMVLGKRLKGAFKMVMTSIKQLSSEELERFQESGTIVVEGHELHEEDIRLMYTFDQAAGETTQFEAHSDAQALVLLDVTPDQAMVDEGMAREVINRIQKLRKKCNLVPTDEITVYYKANSEGKYLNNVIKSHTEFIFATIKSPLKPYPVPTSDKILIQEKMQLKGSDLELTLTRGSSTPGPACAYVNLNICTNGSEQSKSGVLLLENPKGDNRLDLLKLKNVVTSIFDVKNTELAVFHGETGVWKVKRYPYALTREIKNQTNLLSLNGKTLCVTGGSSPSVIDSPSALLCQYINLQLLNADPQECLMGTVGTLLLENPLGQNGLTHQGLLYEAAKVFGLRSRKLKLFLNETQTDEITEEIPMKSLNTKTVYVSVLPTTADF</sequence>
<dbReference type="FunFam" id="3.40.50.620:FF:000050">
    <property type="entry name" value="Isoleucyl-tRNA synthetase,cytoplasmic"/>
    <property type="match status" value="1"/>
</dbReference>
<dbReference type="SUPFAM" id="SSF52374">
    <property type="entry name" value="Nucleotidylyl transferase"/>
    <property type="match status" value="1"/>
</dbReference>
<dbReference type="InterPro" id="IPR000504">
    <property type="entry name" value="RRM_dom"/>
</dbReference>
<dbReference type="GO" id="GO:0002161">
    <property type="term" value="F:aminoacyl-tRNA deacylase activity"/>
    <property type="evidence" value="ECO:0007669"/>
    <property type="project" value="InterPro"/>
</dbReference>
<dbReference type="SUPFAM" id="SSF50677">
    <property type="entry name" value="ValRS/IleRS/LeuRS editing domain"/>
    <property type="match status" value="1"/>
</dbReference>
<keyword evidence="6" id="KW-0597">Phosphoprotein</keyword>
<comment type="subcellular location">
    <subcellularLocation>
        <location evidence="1">Cytoplasm</location>
    </subcellularLocation>
    <subcellularLocation>
        <location evidence="2">Nucleus</location>
        <location evidence="2">Nucleolus</location>
    </subcellularLocation>
</comment>
<evidence type="ECO:0000256" key="11">
    <source>
        <dbReference type="ARBA" id="ARBA00022917"/>
    </source>
</evidence>
<comment type="catalytic activity">
    <reaction evidence="15">
        <text>tRNA(Ile) + L-isoleucine + ATP = L-isoleucyl-tRNA(Ile) + AMP + diphosphate</text>
        <dbReference type="Rhea" id="RHEA:11060"/>
        <dbReference type="Rhea" id="RHEA-COMP:9666"/>
        <dbReference type="Rhea" id="RHEA-COMP:9695"/>
        <dbReference type="ChEBI" id="CHEBI:30616"/>
        <dbReference type="ChEBI" id="CHEBI:33019"/>
        <dbReference type="ChEBI" id="CHEBI:58045"/>
        <dbReference type="ChEBI" id="CHEBI:78442"/>
        <dbReference type="ChEBI" id="CHEBI:78528"/>
        <dbReference type="ChEBI" id="CHEBI:456215"/>
        <dbReference type="EC" id="6.1.1.5"/>
    </reaction>
</comment>
<dbReference type="STRING" id="9838.ENSCDRP00005013375"/>
<feature type="region of interest" description="Disordered" evidence="21">
    <location>
        <begin position="950"/>
        <end position="1008"/>
    </location>
</feature>